<dbReference type="InterPro" id="IPR007717">
    <property type="entry name" value="NPL4_C"/>
</dbReference>
<evidence type="ECO:0000259" key="9">
    <source>
        <dbReference type="PROSITE" id="PS50199"/>
    </source>
</evidence>
<dbReference type="PROSITE" id="PS50249">
    <property type="entry name" value="MPN"/>
    <property type="match status" value="1"/>
</dbReference>
<evidence type="ECO:0000313" key="11">
    <source>
        <dbReference type="EMBL" id="KAH9365630.1"/>
    </source>
</evidence>
<evidence type="ECO:0000256" key="4">
    <source>
        <dbReference type="ARBA" id="ARBA00022833"/>
    </source>
</evidence>
<keyword evidence="4" id="KW-0862">Zinc</keyword>
<reference evidence="11 12" key="1">
    <citation type="journal article" date="2020" name="Cell">
        <title>Large-Scale Comparative Analyses of Tick Genomes Elucidate Their Genetic Diversity and Vector Capacities.</title>
        <authorList>
            <consortium name="Tick Genome and Microbiome Consortium (TIGMIC)"/>
            <person name="Jia N."/>
            <person name="Wang J."/>
            <person name="Shi W."/>
            <person name="Du L."/>
            <person name="Sun Y."/>
            <person name="Zhan W."/>
            <person name="Jiang J.F."/>
            <person name="Wang Q."/>
            <person name="Zhang B."/>
            <person name="Ji P."/>
            <person name="Bell-Sakyi L."/>
            <person name="Cui X.M."/>
            <person name="Yuan T.T."/>
            <person name="Jiang B.G."/>
            <person name="Yang W.F."/>
            <person name="Lam T.T."/>
            <person name="Chang Q.C."/>
            <person name="Ding S.J."/>
            <person name="Wang X.J."/>
            <person name="Zhu J.G."/>
            <person name="Ruan X.D."/>
            <person name="Zhao L."/>
            <person name="Wei J.T."/>
            <person name="Ye R.Z."/>
            <person name="Que T.C."/>
            <person name="Du C.H."/>
            <person name="Zhou Y.H."/>
            <person name="Cheng J.X."/>
            <person name="Dai P.F."/>
            <person name="Guo W.B."/>
            <person name="Han X.H."/>
            <person name="Huang E.J."/>
            <person name="Li L.F."/>
            <person name="Wei W."/>
            <person name="Gao Y.C."/>
            <person name="Liu J.Z."/>
            <person name="Shao H.Z."/>
            <person name="Wang X."/>
            <person name="Wang C.C."/>
            <person name="Yang T.C."/>
            <person name="Huo Q.B."/>
            <person name="Li W."/>
            <person name="Chen H.Y."/>
            <person name="Chen S.E."/>
            <person name="Zhou L.G."/>
            <person name="Ni X.B."/>
            <person name="Tian J.H."/>
            <person name="Sheng Y."/>
            <person name="Liu T."/>
            <person name="Pan Y.S."/>
            <person name="Xia L.Y."/>
            <person name="Li J."/>
            <person name="Zhao F."/>
            <person name="Cao W.C."/>
        </authorList>
    </citation>
    <scope>NUCLEOTIDE SEQUENCE [LARGE SCALE GENOMIC DNA]</scope>
    <source>
        <strain evidence="11">HaeL-2018</strain>
    </source>
</reference>
<comment type="caution">
    <text evidence="11">The sequence shown here is derived from an EMBL/GenBank/DDBJ whole genome shotgun (WGS) entry which is preliminary data.</text>
</comment>
<evidence type="ECO:0000259" key="10">
    <source>
        <dbReference type="PROSITE" id="PS50249"/>
    </source>
</evidence>
<dbReference type="GO" id="GO:0005634">
    <property type="term" value="C:nucleus"/>
    <property type="evidence" value="ECO:0007669"/>
    <property type="project" value="TreeGrafter"/>
</dbReference>
<dbReference type="VEuPathDB" id="VectorBase:HLOH_058275"/>
<accession>A0A9J6FH13</accession>
<evidence type="ECO:0000256" key="2">
    <source>
        <dbReference type="ARBA" id="ARBA00022723"/>
    </source>
</evidence>
<dbReference type="GO" id="GO:0008270">
    <property type="term" value="F:zinc ion binding"/>
    <property type="evidence" value="ECO:0007669"/>
    <property type="project" value="UniProtKB-KW"/>
</dbReference>
<dbReference type="InterPro" id="IPR007716">
    <property type="entry name" value="NPL4_Zn-bd_put"/>
</dbReference>
<dbReference type="CDD" id="cd08061">
    <property type="entry name" value="MPN_NPL4"/>
    <property type="match status" value="1"/>
</dbReference>
<dbReference type="Pfam" id="PF05020">
    <property type="entry name" value="zf-NPL4"/>
    <property type="match status" value="1"/>
</dbReference>
<dbReference type="OrthoDB" id="10251089at2759"/>
<feature type="domain" description="MPN" evidence="10">
    <location>
        <begin position="169"/>
        <end position="306"/>
    </location>
</feature>
<dbReference type="PROSITE" id="PS50199">
    <property type="entry name" value="ZF_RANBP2_2"/>
    <property type="match status" value="1"/>
</dbReference>
<feature type="region of interest" description="Disordered" evidence="8">
    <location>
        <begin position="1"/>
        <end position="51"/>
    </location>
</feature>
<dbReference type="SUPFAM" id="SSF90209">
    <property type="entry name" value="Ran binding protein zinc finger-like"/>
    <property type="match status" value="1"/>
</dbReference>
<dbReference type="InterPro" id="IPR016563">
    <property type="entry name" value="Npl4"/>
</dbReference>
<dbReference type="Pfam" id="PF05021">
    <property type="entry name" value="NPL4"/>
    <property type="match status" value="1"/>
</dbReference>
<keyword evidence="2" id="KW-0479">Metal-binding</keyword>
<proteinExistence type="inferred from homology"/>
<evidence type="ECO:0000256" key="5">
    <source>
        <dbReference type="ARBA" id="ARBA00060618"/>
    </source>
</evidence>
<comment type="similarity">
    <text evidence="1">Belongs to the NPL4 family.</text>
</comment>
<dbReference type="GO" id="GO:0006511">
    <property type="term" value="P:ubiquitin-dependent protein catabolic process"/>
    <property type="evidence" value="ECO:0007669"/>
    <property type="project" value="InterPro"/>
</dbReference>
<keyword evidence="12" id="KW-1185">Reference proteome</keyword>
<feature type="compositionally biased region" description="Low complexity" evidence="8">
    <location>
        <begin position="40"/>
        <end position="51"/>
    </location>
</feature>
<dbReference type="SMART" id="SM00547">
    <property type="entry name" value="ZnF_RBZ"/>
    <property type="match status" value="1"/>
</dbReference>
<dbReference type="Proteomes" id="UP000821853">
    <property type="component" value="Unassembled WGS sequence"/>
</dbReference>
<dbReference type="FunFam" id="3.40.140.10:FF:000012">
    <property type="entry name" value="nuclear protein localization protein 4 homolog"/>
    <property type="match status" value="1"/>
</dbReference>
<dbReference type="InterPro" id="IPR037518">
    <property type="entry name" value="MPN"/>
</dbReference>
<organism evidence="11 12">
    <name type="scientific">Haemaphysalis longicornis</name>
    <name type="common">Bush tick</name>
    <dbReference type="NCBI Taxonomy" id="44386"/>
    <lineage>
        <taxon>Eukaryota</taxon>
        <taxon>Metazoa</taxon>
        <taxon>Ecdysozoa</taxon>
        <taxon>Arthropoda</taxon>
        <taxon>Chelicerata</taxon>
        <taxon>Arachnida</taxon>
        <taxon>Acari</taxon>
        <taxon>Parasitiformes</taxon>
        <taxon>Ixodida</taxon>
        <taxon>Ixodoidea</taxon>
        <taxon>Ixodidae</taxon>
        <taxon>Haemaphysalinae</taxon>
        <taxon>Haemaphysalis</taxon>
    </lineage>
</organism>
<dbReference type="GO" id="GO:0043130">
    <property type="term" value="F:ubiquitin binding"/>
    <property type="evidence" value="ECO:0007669"/>
    <property type="project" value="TreeGrafter"/>
</dbReference>
<evidence type="ECO:0000256" key="3">
    <source>
        <dbReference type="ARBA" id="ARBA00022771"/>
    </source>
</evidence>
<dbReference type="GO" id="GO:0031625">
    <property type="term" value="F:ubiquitin protein ligase binding"/>
    <property type="evidence" value="ECO:0007669"/>
    <property type="project" value="TreeGrafter"/>
</dbReference>
<keyword evidence="3 7" id="KW-0863">Zinc-finger</keyword>
<evidence type="ECO:0000256" key="8">
    <source>
        <dbReference type="SAM" id="MobiDB-lite"/>
    </source>
</evidence>
<gene>
    <name evidence="11" type="ORF">HPB48_010859</name>
</gene>
<evidence type="ECO:0000256" key="6">
    <source>
        <dbReference type="ARBA" id="ARBA00074519"/>
    </source>
</evidence>
<dbReference type="AlphaFoldDB" id="A0A9J6FH13"/>
<dbReference type="EMBL" id="JABSTR010000003">
    <property type="protein sequence ID" value="KAH9365630.1"/>
    <property type="molecule type" value="Genomic_DNA"/>
</dbReference>
<comment type="pathway">
    <text evidence="5">Protein degradation; proteasomal ubiquitin-dependent pathway.</text>
</comment>
<dbReference type="Gene3D" id="2.30.30.380">
    <property type="entry name" value="Zn-finger domain of Sec23/24"/>
    <property type="match status" value="1"/>
</dbReference>
<dbReference type="PROSITE" id="PS01358">
    <property type="entry name" value="ZF_RANBP2_1"/>
    <property type="match status" value="1"/>
</dbReference>
<dbReference type="InterPro" id="IPR001876">
    <property type="entry name" value="Znf_RanBP2"/>
</dbReference>
<feature type="domain" description="RanBP2-type" evidence="9">
    <location>
        <begin position="523"/>
        <end position="554"/>
    </location>
</feature>
<dbReference type="PANTHER" id="PTHR12710:SF0">
    <property type="entry name" value="NUCLEAR PROTEIN LOCALIZATION PROTEIN 4 HOMOLOG"/>
    <property type="match status" value="1"/>
</dbReference>
<dbReference type="InterPro" id="IPR036443">
    <property type="entry name" value="Znf_RanBP2_sf"/>
</dbReference>
<dbReference type="Gene3D" id="3.40.140.10">
    <property type="entry name" value="Cytidine Deaminase, domain 2"/>
    <property type="match status" value="1"/>
</dbReference>
<protein>
    <recommendedName>
        <fullName evidence="6">Nuclear protein localization protein 4 homolog</fullName>
    </recommendedName>
</protein>
<name>A0A9J6FH13_HAELO</name>
<evidence type="ECO:0000256" key="1">
    <source>
        <dbReference type="ARBA" id="ARBA00011025"/>
    </source>
</evidence>
<evidence type="ECO:0000313" key="12">
    <source>
        <dbReference type="Proteomes" id="UP000821853"/>
    </source>
</evidence>
<evidence type="ECO:0000256" key="7">
    <source>
        <dbReference type="PROSITE-ProRule" id="PRU00322"/>
    </source>
</evidence>
<dbReference type="OMA" id="KWSRTGR"/>
<sequence length="554" mass="61842">MLYVVRTDQAAPRQDSQGAVEKFSNAIHSSEGSGRKGARSPASPAAKSPAPVVEDEVDVFLSKQPGLIDRPRDEKLLLSPSHIHTRVCRHPYDENYLREHSIKHLSFHSYLRKMTGGLDKGKFAGLENVSCQLRPGCRDHAPWPRGICTKCQPSAVTLNRQAYRHVDMVMFENPSIVEHFLDYWRETMHQRVGFLYGRYQPHKDVPLGIRATVAAIYEPPQESTVNSIQLLPDDKKQLVDELASRLGLVRVGWIFTDLIPEDLQKGTVKHLRNIESCFLSAQECIMAGHFQNEHPNPCKLSPDGYFGSKFVTVCVTGDSEHRVHMEGYQVSNQCMALVRDNCLVPTRDAPELGYVRESSNAQYVPDVFYKYTDSYGNEVTQMARPLPIEYLLVDVPVSTPMEPLYTFCATPGKRRFPVENRLLEGHIQDLAAVAAHIAQFTSGAANGAGGATSADAALEAFSDFHLLLYLASQDIVPLKETMAPLLEAVRTQNREMAKQWISNDQWQTFEQILASQGTSGEHRDGPQAASWTCQHCTFLNAVSSNACEMCGLPQ</sequence>
<dbReference type="PIRSF" id="PIRSF010052">
    <property type="entry name" value="Polyub_prc_Npl4"/>
    <property type="match status" value="1"/>
</dbReference>
<dbReference type="PANTHER" id="PTHR12710">
    <property type="entry name" value="NUCLEAR PROTEIN LOCALIZATION 4"/>
    <property type="match status" value="1"/>
</dbReference>